<dbReference type="EMBL" id="ABEU02000014">
    <property type="protein sequence ID" value="PNR41502.1"/>
    <property type="molecule type" value="Genomic_DNA"/>
</dbReference>
<dbReference type="RefSeq" id="XP_024394135.1">
    <property type="nucleotide sequence ID" value="XM_024538367.2"/>
</dbReference>
<dbReference type="AlphaFoldDB" id="A0A2K1JIX7"/>
<evidence type="ECO:0000313" key="3">
    <source>
        <dbReference type="EnsemblPlants" id="Pp3c14_22776V3.1"/>
    </source>
</evidence>
<organism evidence="2">
    <name type="scientific">Physcomitrium patens</name>
    <name type="common">Spreading-leaved earth moss</name>
    <name type="synonym">Physcomitrella patens</name>
    <dbReference type="NCBI Taxonomy" id="3218"/>
    <lineage>
        <taxon>Eukaryota</taxon>
        <taxon>Viridiplantae</taxon>
        <taxon>Streptophyta</taxon>
        <taxon>Embryophyta</taxon>
        <taxon>Bryophyta</taxon>
        <taxon>Bryophytina</taxon>
        <taxon>Bryopsida</taxon>
        <taxon>Funariidae</taxon>
        <taxon>Funariales</taxon>
        <taxon>Funariaceae</taxon>
        <taxon>Physcomitrium</taxon>
    </lineage>
</organism>
<reference evidence="2 4" key="1">
    <citation type="journal article" date="2008" name="Science">
        <title>The Physcomitrella genome reveals evolutionary insights into the conquest of land by plants.</title>
        <authorList>
            <person name="Rensing S."/>
            <person name="Lang D."/>
            <person name="Zimmer A."/>
            <person name="Terry A."/>
            <person name="Salamov A."/>
            <person name="Shapiro H."/>
            <person name="Nishiyama T."/>
            <person name="Perroud P.-F."/>
            <person name="Lindquist E."/>
            <person name="Kamisugi Y."/>
            <person name="Tanahashi T."/>
            <person name="Sakakibara K."/>
            <person name="Fujita T."/>
            <person name="Oishi K."/>
            <person name="Shin-I T."/>
            <person name="Kuroki Y."/>
            <person name="Toyoda A."/>
            <person name="Suzuki Y."/>
            <person name="Hashimoto A."/>
            <person name="Yamaguchi K."/>
            <person name="Sugano A."/>
            <person name="Kohara Y."/>
            <person name="Fujiyama A."/>
            <person name="Anterola A."/>
            <person name="Aoki S."/>
            <person name="Ashton N."/>
            <person name="Barbazuk W.B."/>
            <person name="Barker E."/>
            <person name="Bennetzen J."/>
            <person name="Bezanilla M."/>
            <person name="Blankenship R."/>
            <person name="Cho S.H."/>
            <person name="Dutcher S."/>
            <person name="Estelle M."/>
            <person name="Fawcett J.A."/>
            <person name="Gundlach H."/>
            <person name="Hanada K."/>
            <person name="Heyl A."/>
            <person name="Hicks K.A."/>
            <person name="Hugh J."/>
            <person name="Lohr M."/>
            <person name="Mayer K."/>
            <person name="Melkozernov A."/>
            <person name="Murata T."/>
            <person name="Nelson D."/>
            <person name="Pils B."/>
            <person name="Prigge M."/>
            <person name="Reiss B."/>
            <person name="Renner T."/>
            <person name="Rombauts S."/>
            <person name="Rushton P."/>
            <person name="Sanderfoot A."/>
            <person name="Schween G."/>
            <person name="Shiu S.-H."/>
            <person name="Stueber K."/>
            <person name="Theodoulou F.L."/>
            <person name="Tu H."/>
            <person name="Van de Peer Y."/>
            <person name="Verrier P.J."/>
            <person name="Waters E."/>
            <person name="Wood A."/>
            <person name="Yang L."/>
            <person name="Cove D."/>
            <person name="Cuming A."/>
            <person name="Hasebe M."/>
            <person name="Lucas S."/>
            <person name="Mishler D.B."/>
            <person name="Reski R."/>
            <person name="Grigoriev I."/>
            <person name="Quatrano R.S."/>
            <person name="Boore J.L."/>
        </authorList>
    </citation>
    <scope>NUCLEOTIDE SEQUENCE [LARGE SCALE GENOMIC DNA]</scope>
    <source>
        <strain evidence="3 4">cv. Gransden 2004</strain>
    </source>
</reference>
<feature type="region of interest" description="Disordered" evidence="1">
    <location>
        <begin position="1"/>
        <end position="29"/>
    </location>
</feature>
<feature type="compositionally biased region" description="Polar residues" evidence="1">
    <location>
        <begin position="178"/>
        <end position="187"/>
    </location>
</feature>
<feature type="region of interest" description="Disordered" evidence="1">
    <location>
        <begin position="145"/>
        <end position="187"/>
    </location>
</feature>
<evidence type="ECO:0000313" key="4">
    <source>
        <dbReference type="Proteomes" id="UP000006727"/>
    </source>
</evidence>
<accession>A0A2K1JIX7</accession>
<dbReference type="EnsemblPlants" id="Pp3c14_22776V3.1">
    <property type="protein sequence ID" value="Pp3c14_22776V3.1"/>
    <property type="gene ID" value="Pp3c14_22776"/>
</dbReference>
<reference evidence="2 4" key="2">
    <citation type="journal article" date="2018" name="Plant J.">
        <title>The Physcomitrella patens chromosome-scale assembly reveals moss genome structure and evolution.</title>
        <authorList>
            <person name="Lang D."/>
            <person name="Ullrich K.K."/>
            <person name="Murat F."/>
            <person name="Fuchs J."/>
            <person name="Jenkins J."/>
            <person name="Haas F.B."/>
            <person name="Piednoel M."/>
            <person name="Gundlach H."/>
            <person name="Van Bel M."/>
            <person name="Meyberg R."/>
            <person name="Vives C."/>
            <person name="Morata J."/>
            <person name="Symeonidi A."/>
            <person name="Hiss M."/>
            <person name="Muchero W."/>
            <person name="Kamisugi Y."/>
            <person name="Saleh O."/>
            <person name="Blanc G."/>
            <person name="Decker E.L."/>
            <person name="van Gessel N."/>
            <person name="Grimwood J."/>
            <person name="Hayes R.D."/>
            <person name="Graham S.W."/>
            <person name="Gunter L.E."/>
            <person name="McDaniel S.F."/>
            <person name="Hoernstein S.N.W."/>
            <person name="Larsson A."/>
            <person name="Li F.W."/>
            <person name="Perroud P.F."/>
            <person name="Phillips J."/>
            <person name="Ranjan P."/>
            <person name="Rokshar D.S."/>
            <person name="Rothfels C.J."/>
            <person name="Schneider L."/>
            <person name="Shu S."/>
            <person name="Stevenson D.W."/>
            <person name="Thummler F."/>
            <person name="Tillich M."/>
            <person name="Villarreal Aguilar J.C."/>
            <person name="Widiez T."/>
            <person name="Wong G.K."/>
            <person name="Wymore A."/>
            <person name="Zhang Y."/>
            <person name="Zimmer A.D."/>
            <person name="Quatrano R.S."/>
            <person name="Mayer K.F.X."/>
            <person name="Goodstein D."/>
            <person name="Casacuberta J.M."/>
            <person name="Vandepoele K."/>
            <person name="Reski R."/>
            <person name="Cuming A.C."/>
            <person name="Tuskan G.A."/>
            <person name="Maumus F."/>
            <person name="Salse J."/>
            <person name="Schmutz J."/>
            <person name="Rensing S.A."/>
        </authorList>
    </citation>
    <scope>NUCLEOTIDE SEQUENCE [LARGE SCALE GENOMIC DNA]</scope>
    <source>
        <strain evidence="3 4">cv. Gransden 2004</strain>
    </source>
</reference>
<sequence length="187" mass="20425">MKTMQQKELADGEIRAMTRGRKKKPVDALLLQPPQLLARAESTTSATAHARRPARRRTDTFAAIEMAAHRPVADAARPPGPVMTTLADLIALTDARRRSRLRMADLASRLEQSRRVLLDMQDHSRRILSALVAADPRVPRNFQGHFQGGGRQQLAEETSEINGAPSPSDDESEVSGPISLSDSDSGT</sequence>
<protein>
    <submittedName>
        <fullName evidence="2 3">Uncharacterized protein</fullName>
    </submittedName>
</protein>
<evidence type="ECO:0000313" key="2">
    <source>
        <dbReference type="EMBL" id="PNR41502.1"/>
    </source>
</evidence>
<gene>
    <name evidence="3" type="primary">LOC112291227</name>
    <name evidence="2" type="ORF">PHYPA_018905</name>
</gene>
<dbReference type="Gramene" id="Pp3c14_22776V3.1">
    <property type="protein sequence ID" value="Pp3c14_22776V3.1"/>
    <property type="gene ID" value="Pp3c14_22776"/>
</dbReference>
<evidence type="ECO:0000256" key="1">
    <source>
        <dbReference type="SAM" id="MobiDB-lite"/>
    </source>
</evidence>
<dbReference type="Proteomes" id="UP000006727">
    <property type="component" value="Chromosome 14"/>
</dbReference>
<name>A0A2K1JIX7_PHYPA</name>
<dbReference type="GeneID" id="112291227"/>
<reference evidence="3" key="3">
    <citation type="submission" date="2020-12" db="UniProtKB">
        <authorList>
            <consortium name="EnsemblPlants"/>
        </authorList>
    </citation>
    <scope>IDENTIFICATION</scope>
</reference>
<proteinExistence type="predicted"/>
<dbReference type="PaxDb" id="3218-PP1S34_436V6.1"/>
<keyword evidence="4" id="KW-1185">Reference proteome</keyword>